<gene>
    <name evidence="1" type="ORF">FA13DRAFT_1907362</name>
</gene>
<dbReference type="AlphaFoldDB" id="A0A4Y7SS84"/>
<dbReference type="Proteomes" id="UP000298030">
    <property type="component" value="Unassembled WGS sequence"/>
</dbReference>
<reference evidence="1 2" key="1">
    <citation type="journal article" date="2019" name="Nat. Ecol. Evol.">
        <title>Megaphylogeny resolves global patterns of mushroom evolution.</title>
        <authorList>
            <person name="Varga T."/>
            <person name="Krizsan K."/>
            <person name="Foldi C."/>
            <person name="Dima B."/>
            <person name="Sanchez-Garcia M."/>
            <person name="Sanchez-Ramirez S."/>
            <person name="Szollosi G.J."/>
            <person name="Szarkandi J.G."/>
            <person name="Papp V."/>
            <person name="Albert L."/>
            <person name="Andreopoulos W."/>
            <person name="Angelini C."/>
            <person name="Antonin V."/>
            <person name="Barry K.W."/>
            <person name="Bougher N.L."/>
            <person name="Buchanan P."/>
            <person name="Buyck B."/>
            <person name="Bense V."/>
            <person name="Catcheside P."/>
            <person name="Chovatia M."/>
            <person name="Cooper J."/>
            <person name="Damon W."/>
            <person name="Desjardin D."/>
            <person name="Finy P."/>
            <person name="Geml J."/>
            <person name="Haridas S."/>
            <person name="Hughes K."/>
            <person name="Justo A."/>
            <person name="Karasinski D."/>
            <person name="Kautmanova I."/>
            <person name="Kiss B."/>
            <person name="Kocsube S."/>
            <person name="Kotiranta H."/>
            <person name="LaButti K.M."/>
            <person name="Lechner B.E."/>
            <person name="Liimatainen K."/>
            <person name="Lipzen A."/>
            <person name="Lukacs Z."/>
            <person name="Mihaltcheva S."/>
            <person name="Morgado L.N."/>
            <person name="Niskanen T."/>
            <person name="Noordeloos M.E."/>
            <person name="Ohm R.A."/>
            <person name="Ortiz-Santana B."/>
            <person name="Ovrebo C."/>
            <person name="Racz N."/>
            <person name="Riley R."/>
            <person name="Savchenko A."/>
            <person name="Shiryaev A."/>
            <person name="Soop K."/>
            <person name="Spirin V."/>
            <person name="Szebenyi C."/>
            <person name="Tomsovsky M."/>
            <person name="Tulloss R.E."/>
            <person name="Uehling J."/>
            <person name="Grigoriev I.V."/>
            <person name="Vagvolgyi C."/>
            <person name="Papp T."/>
            <person name="Martin F.M."/>
            <person name="Miettinen O."/>
            <person name="Hibbett D.S."/>
            <person name="Nagy L.G."/>
        </authorList>
    </citation>
    <scope>NUCLEOTIDE SEQUENCE [LARGE SCALE GENOMIC DNA]</scope>
    <source>
        <strain evidence="1 2">FP101781</strain>
    </source>
</reference>
<evidence type="ECO:0000313" key="1">
    <source>
        <dbReference type="EMBL" id="TEB24652.1"/>
    </source>
</evidence>
<protein>
    <submittedName>
        <fullName evidence="1">Uncharacterized protein</fullName>
    </submittedName>
</protein>
<name>A0A4Y7SS84_COPMI</name>
<evidence type="ECO:0000313" key="2">
    <source>
        <dbReference type="Proteomes" id="UP000298030"/>
    </source>
</evidence>
<dbReference type="EMBL" id="QPFP01000064">
    <property type="protein sequence ID" value="TEB24652.1"/>
    <property type="molecule type" value="Genomic_DNA"/>
</dbReference>
<comment type="caution">
    <text evidence="1">The sequence shown here is derived from an EMBL/GenBank/DDBJ whole genome shotgun (WGS) entry which is preliminary data.</text>
</comment>
<proteinExistence type="predicted"/>
<sequence>MSKGELLASNNWELFPHIPMPFSNEYEAMPAVILNETVGLGELVKAEAGGKSPATQMSGMAGDLRARYEGTFGVPHLGLFVDSRTENSEHEATPFPSSKLATMPLSSESTDPRVCQDWSQVTNETLTIELDGETVGRQLTLRMSTGATLTYTGGGQMTNTRPSLHTVGLFSRLWKFARSWFRRTPLPITVDPAGNDPEAAMLCPTYYQ</sequence>
<organism evidence="1 2">
    <name type="scientific">Coprinellus micaceus</name>
    <name type="common">Glistening ink-cap mushroom</name>
    <name type="synonym">Coprinus micaceus</name>
    <dbReference type="NCBI Taxonomy" id="71717"/>
    <lineage>
        <taxon>Eukaryota</taxon>
        <taxon>Fungi</taxon>
        <taxon>Dikarya</taxon>
        <taxon>Basidiomycota</taxon>
        <taxon>Agaricomycotina</taxon>
        <taxon>Agaricomycetes</taxon>
        <taxon>Agaricomycetidae</taxon>
        <taxon>Agaricales</taxon>
        <taxon>Agaricineae</taxon>
        <taxon>Psathyrellaceae</taxon>
        <taxon>Coprinellus</taxon>
    </lineage>
</organism>
<keyword evidence="2" id="KW-1185">Reference proteome</keyword>
<accession>A0A4Y7SS84</accession>